<dbReference type="PROSITE" id="PS00108">
    <property type="entry name" value="PROTEIN_KINASE_ST"/>
    <property type="match status" value="1"/>
</dbReference>
<evidence type="ECO:0000256" key="10">
    <source>
        <dbReference type="SAM" id="Phobius"/>
    </source>
</evidence>
<evidence type="ECO:0000256" key="3">
    <source>
        <dbReference type="ARBA" id="ARBA00022679"/>
    </source>
</evidence>
<evidence type="ECO:0000256" key="7">
    <source>
        <dbReference type="ARBA" id="ARBA00047899"/>
    </source>
</evidence>
<keyword evidence="3" id="KW-0808">Transferase</keyword>
<evidence type="ECO:0000256" key="1">
    <source>
        <dbReference type="ARBA" id="ARBA00012513"/>
    </source>
</evidence>
<keyword evidence="10" id="KW-0472">Membrane</keyword>
<keyword evidence="10" id="KW-1133">Transmembrane helix</keyword>
<evidence type="ECO:0000256" key="9">
    <source>
        <dbReference type="PROSITE-ProRule" id="PRU10141"/>
    </source>
</evidence>
<dbReference type="Proteomes" id="UP000681035">
    <property type="component" value="Chromosome"/>
</dbReference>
<feature type="domain" description="Protein kinase" evidence="11">
    <location>
        <begin position="12"/>
        <end position="266"/>
    </location>
</feature>
<dbReference type="InterPro" id="IPR000719">
    <property type="entry name" value="Prot_kinase_dom"/>
</dbReference>
<keyword evidence="6 9" id="KW-0067">ATP-binding</keyword>
<dbReference type="SUPFAM" id="SSF56112">
    <property type="entry name" value="Protein kinase-like (PK-like)"/>
    <property type="match status" value="1"/>
</dbReference>
<organism evidence="12 13">
    <name type="scientific">Vescimonas coprocola</name>
    <dbReference type="NCBI Taxonomy" id="2714355"/>
    <lineage>
        <taxon>Bacteria</taxon>
        <taxon>Bacillati</taxon>
        <taxon>Bacillota</taxon>
        <taxon>Clostridia</taxon>
        <taxon>Eubacteriales</taxon>
        <taxon>Oscillospiraceae</taxon>
        <taxon>Vescimonas</taxon>
    </lineage>
</organism>
<dbReference type="RefSeq" id="WP_213542024.1">
    <property type="nucleotide sequence ID" value="NZ_AP023418.1"/>
</dbReference>
<dbReference type="SMART" id="SM00220">
    <property type="entry name" value="S_TKc"/>
    <property type="match status" value="1"/>
</dbReference>
<dbReference type="AlphaFoldDB" id="A0A810Q9M0"/>
<keyword evidence="13" id="KW-1185">Reference proteome</keyword>
<dbReference type="PANTHER" id="PTHR24363">
    <property type="entry name" value="SERINE/THREONINE PROTEIN KINASE"/>
    <property type="match status" value="1"/>
</dbReference>
<dbReference type="InterPro" id="IPR008271">
    <property type="entry name" value="Ser/Thr_kinase_AS"/>
</dbReference>
<feature type="binding site" evidence="9">
    <location>
        <position position="41"/>
    </location>
    <ligand>
        <name>ATP</name>
        <dbReference type="ChEBI" id="CHEBI:30616"/>
    </ligand>
</feature>
<dbReference type="EC" id="2.7.11.1" evidence="1"/>
<evidence type="ECO:0000256" key="6">
    <source>
        <dbReference type="ARBA" id="ARBA00022840"/>
    </source>
</evidence>
<keyword evidence="2" id="KW-0723">Serine/threonine-protein kinase</keyword>
<protein>
    <recommendedName>
        <fullName evidence="1">non-specific serine/threonine protein kinase</fullName>
        <ecNumber evidence="1">2.7.11.1</ecNumber>
    </recommendedName>
</protein>
<keyword evidence="5" id="KW-0418">Kinase</keyword>
<dbReference type="GO" id="GO:0005524">
    <property type="term" value="F:ATP binding"/>
    <property type="evidence" value="ECO:0007669"/>
    <property type="project" value="UniProtKB-UniRule"/>
</dbReference>
<dbReference type="KEGG" id="vcop:MM50RIKEN_10360"/>
<name>A0A810Q9M0_9FIRM</name>
<keyword evidence="4 9" id="KW-0547">Nucleotide-binding</keyword>
<comment type="catalytic activity">
    <reaction evidence="8">
        <text>L-seryl-[protein] + ATP = O-phospho-L-seryl-[protein] + ADP + H(+)</text>
        <dbReference type="Rhea" id="RHEA:17989"/>
        <dbReference type="Rhea" id="RHEA-COMP:9863"/>
        <dbReference type="Rhea" id="RHEA-COMP:11604"/>
        <dbReference type="ChEBI" id="CHEBI:15378"/>
        <dbReference type="ChEBI" id="CHEBI:29999"/>
        <dbReference type="ChEBI" id="CHEBI:30616"/>
        <dbReference type="ChEBI" id="CHEBI:83421"/>
        <dbReference type="ChEBI" id="CHEBI:456216"/>
        <dbReference type="EC" id="2.7.11.1"/>
    </reaction>
</comment>
<dbReference type="Gene3D" id="1.10.510.10">
    <property type="entry name" value="Transferase(Phosphotransferase) domain 1"/>
    <property type="match status" value="1"/>
</dbReference>
<dbReference type="PROSITE" id="PS50011">
    <property type="entry name" value="PROTEIN_KINASE_DOM"/>
    <property type="match status" value="1"/>
</dbReference>
<dbReference type="InterPro" id="IPR017441">
    <property type="entry name" value="Protein_kinase_ATP_BS"/>
</dbReference>
<keyword evidence="10" id="KW-0812">Transmembrane</keyword>
<evidence type="ECO:0000259" key="11">
    <source>
        <dbReference type="PROSITE" id="PS50011"/>
    </source>
</evidence>
<dbReference type="CDD" id="cd14014">
    <property type="entry name" value="STKc_PknB_like"/>
    <property type="match status" value="1"/>
</dbReference>
<evidence type="ECO:0000256" key="2">
    <source>
        <dbReference type="ARBA" id="ARBA00022527"/>
    </source>
</evidence>
<comment type="catalytic activity">
    <reaction evidence="7">
        <text>L-threonyl-[protein] + ATP = O-phospho-L-threonyl-[protein] + ADP + H(+)</text>
        <dbReference type="Rhea" id="RHEA:46608"/>
        <dbReference type="Rhea" id="RHEA-COMP:11060"/>
        <dbReference type="Rhea" id="RHEA-COMP:11605"/>
        <dbReference type="ChEBI" id="CHEBI:15378"/>
        <dbReference type="ChEBI" id="CHEBI:30013"/>
        <dbReference type="ChEBI" id="CHEBI:30616"/>
        <dbReference type="ChEBI" id="CHEBI:61977"/>
        <dbReference type="ChEBI" id="CHEBI:456216"/>
        <dbReference type="EC" id="2.7.11.1"/>
    </reaction>
</comment>
<proteinExistence type="predicted"/>
<dbReference type="Gene3D" id="3.30.200.20">
    <property type="entry name" value="Phosphorylase Kinase, domain 1"/>
    <property type="match status" value="1"/>
</dbReference>
<dbReference type="PANTHER" id="PTHR24363:SF0">
    <property type="entry name" value="SERINE_THREONINE KINASE LIKE DOMAIN CONTAINING 1"/>
    <property type="match status" value="1"/>
</dbReference>
<dbReference type="InterPro" id="IPR011009">
    <property type="entry name" value="Kinase-like_dom_sf"/>
</dbReference>
<dbReference type="EMBL" id="AP023418">
    <property type="protein sequence ID" value="BCK81273.1"/>
    <property type="molecule type" value="Genomic_DNA"/>
</dbReference>
<evidence type="ECO:0000313" key="12">
    <source>
        <dbReference type="EMBL" id="BCK81273.1"/>
    </source>
</evidence>
<evidence type="ECO:0000313" key="13">
    <source>
        <dbReference type="Proteomes" id="UP000681035"/>
    </source>
</evidence>
<evidence type="ECO:0000256" key="8">
    <source>
        <dbReference type="ARBA" id="ARBA00048679"/>
    </source>
</evidence>
<reference evidence="12" key="1">
    <citation type="submission" date="2020-09" db="EMBL/GenBank/DDBJ databases">
        <title>New species isolated from human feces.</title>
        <authorList>
            <person name="Kitahara M."/>
            <person name="Shigeno Y."/>
            <person name="Shime M."/>
            <person name="Matsumoto Y."/>
            <person name="Nakamura S."/>
            <person name="Motooka D."/>
            <person name="Fukuoka S."/>
            <person name="Nishikawa H."/>
            <person name="Benno Y."/>
        </authorList>
    </citation>
    <scope>NUCLEOTIDE SEQUENCE</scope>
    <source>
        <strain evidence="12">MM50</strain>
    </source>
</reference>
<evidence type="ECO:0000256" key="4">
    <source>
        <dbReference type="ARBA" id="ARBA00022741"/>
    </source>
</evidence>
<dbReference type="GO" id="GO:0004674">
    <property type="term" value="F:protein serine/threonine kinase activity"/>
    <property type="evidence" value="ECO:0007669"/>
    <property type="project" value="UniProtKB-KW"/>
</dbReference>
<dbReference type="PROSITE" id="PS00107">
    <property type="entry name" value="PROTEIN_KINASE_ATP"/>
    <property type="match status" value="1"/>
</dbReference>
<feature type="transmembrane region" description="Helical" evidence="10">
    <location>
        <begin position="281"/>
        <end position="303"/>
    </location>
</feature>
<accession>A0A810Q9M0</accession>
<sequence length="568" mass="63427">MLEIGSLIDGKYKILNKVGQGSMGVVYMAINEKANKTWAVKEVRKDGVLNFEAVKQGLVAETSILKKLSHPSLPSIIDVIDTEDTFLIIMDYVQGNSLNKALEEYGAQPQEYVIEWAKQLCDVLGYLHSRQPPIIYRDMKPANIMLKPDGNVTLIDFGTAREFKEKNLADTTCLGTVGYAAPEQFGGMGQTDARTDIYCLGATLYHLVTGCNPSEPPYEMKPIREINPSLSGGLERIILKCTQRNPEDRYQSAAELMYALDHYKEIDEDYKKKQKRKLAKFIVPTALAVVFAVAGFALSHVAAQQATDTYRDILYEASKTADYGEKVALYGEAIAVPDKAGEKDAYLALIQTYKNNDSRFSVEEANQLTKYIKSNKAALQADPANYTEICFETGKLYWYYYDYGDGTDNQVTRAKSAVEWFQDVLDNAPEGYANLNMARVYVNIGSFYRDITTDITEASDKGKYKPFFDNIRELLDTVATDENESEIVRLELLELSRSALQQYATKFKGDGISQADMMQMYDQVERTVTGISATADTTEHKKEATVSLLADTKKAVETAYATKGGEQA</sequence>
<evidence type="ECO:0000256" key="5">
    <source>
        <dbReference type="ARBA" id="ARBA00022777"/>
    </source>
</evidence>
<dbReference type="Pfam" id="PF00069">
    <property type="entry name" value="Pkinase"/>
    <property type="match status" value="1"/>
</dbReference>
<gene>
    <name evidence="12" type="ORF">MM50RIKEN_10360</name>
</gene>